<dbReference type="RefSeq" id="WP_007198725.1">
    <property type="nucleotide sequence ID" value="NZ_CM002917.1"/>
</dbReference>
<comment type="caution">
    <text evidence="1">The sequence shown here is derived from an EMBL/GenBank/DDBJ whole genome shotgun (WGS) entry which is preliminary data.</text>
</comment>
<dbReference type="AlphaFoldDB" id="A9D2V7"/>
<dbReference type="OrthoDB" id="7840363at2"/>
<reference evidence="1 2" key="2">
    <citation type="submission" date="2012-06" db="EMBL/GenBank/DDBJ databases">
        <authorList>
            <person name="Fiebig A."/>
        </authorList>
    </citation>
    <scope>NUCLEOTIDE SEQUENCE [LARGE SCALE GENOMIC DNA]</scope>
    <source>
        <strain evidence="1 2">DFL-43</strain>
    </source>
</reference>
<dbReference type="STRING" id="411684.HPDFL43_14832"/>
<proteinExistence type="predicted"/>
<evidence type="ECO:0008006" key="3">
    <source>
        <dbReference type="Google" id="ProtNLM"/>
    </source>
</evidence>
<dbReference type="eggNOG" id="ENOG5030UPT">
    <property type="taxonomic scope" value="Bacteria"/>
</dbReference>
<gene>
    <name evidence="1" type="ORF">HPDFL43_14832</name>
</gene>
<accession>A9D2V7</accession>
<keyword evidence="2" id="KW-1185">Reference proteome</keyword>
<dbReference type="EMBL" id="ABIA03000004">
    <property type="protein sequence ID" value="EDQ34282.1"/>
    <property type="molecule type" value="Genomic_DNA"/>
</dbReference>
<protein>
    <recommendedName>
        <fullName evidence="3">Holin of 3TMs, for gene-transfer release</fullName>
    </recommendedName>
</protein>
<reference evidence="1 2" key="1">
    <citation type="submission" date="2007-10" db="EMBL/GenBank/DDBJ databases">
        <authorList>
            <person name="Wagner-Dobler I."/>
            <person name="Ferriera S."/>
            <person name="Johnson J."/>
            <person name="Kravitz S."/>
            <person name="Beeson K."/>
            <person name="Sutton G."/>
            <person name="Rogers Y.-H."/>
            <person name="Friedman R."/>
            <person name="Frazier M."/>
            <person name="Venter J.C."/>
        </authorList>
    </citation>
    <scope>NUCLEOTIDE SEQUENCE [LARGE SCALE GENOMIC DNA]</scope>
    <source>
        <strain evidence="1 2">DFL-43</strain>
    </source>
</reference>
<name>A9D2V7_HOEPD</name>
<dbReference type="Proteomes" id="UP000004291">
    <property type="component" value="Chromosome"/>
</dbReference>
<organism evidence="1 2">
    <name type="scientific">Hoeflea phototrophica (strain DSM 17068 / NCIMB 14078 / DFL-43)</name>
    <dbReference type="NCBI Taxonomy" id="411684"/>
    <lineage>
        <taxon>Bacteria</taxon>
        <taxon>Pseudomonadati</taxon>
        <taxon>Pseudomonadota</taxon>
        <taxon>Alphaproteobacteria</taxon>
        <taxon>Hyphomicrobiales</taxon>
        <taxon>Rhizobiaceae</taxon>
        <taxon>Hoeflea</taxon>
    </lineage>
</organism>
<evidence type="ECO:0000313" key="2">
    <source>
        <dbReference type="Proteomes" id="UP000004291"/>
    </source>
</evidence>
<dbReference type="HOGENOM" id="CLU_129239_0_0_5"/>
<evidence type="ECO:0000313" key="1">
    <source>
        <dbReference type="EMBL" id="EDQ34282.1"/>
    </source>
</evidence>
<sequence>MSGLAVILAGIAAEVGAPLIKRILEPKIGSAGGALAETVIKTIAEKAGAEPVDLPALDRPRLETAIKQAEAEAPELIAVYAAGLEGQFALLQAETREGLWQSAWRWGWMYLLAAFWIWRIIVLPVINRAAAQPIEPVDLAVLMTLTSWFIGLYMGGHTIKELGRSVAEAAKARKGGLW</sequence>